<gene>
    <name evidence="2" type="ORF">ElyMa_003201200</name>
</gene>
<dbReference type="EMBL" id="BMAT01006598">
    <property type="protein sequence ID" value="GFS15957.1"/>
    <property type="molecule type" value="Genomic_DNA"/>
</dbReference>
<evidence type="ECO:0000256" key="1">
    <source>
        <dbReference type="SAM" id="MobiDB-lite"/>
    </source>
</evidence>
<name>A0AAV4J4R2_9GAST</name>
<comment type="caution">
    <text evidence="2">The sequence shown here is derived from an EMBL/GenBank/DDBJ whole genome shotgun (WGS) entry which is preliminary data.</text>
</comment>
<evidence type="ECO:0000313" key="3">
    <source>
        <dbReference type="Proteomes" id="UP000762676"/>
    </source>
</evidence>
<feature type="compositionally biased region" description="Polar residues" evidence="1">
    <location>
        <begin position="173"/>
        <end position="182"/>
    </location>
</feature>
<accession>A0AAV4J4R2</accession>
<dbReference type="Proteomes" id="UP000762676">
    <property type="component" value="Unassembled WGS sequence"/>
</dbReference>
<dbReference type="AlphaFoldDB" id="A0AAV4J4R2"/>
<reference evidence="2 3" key="1">
    <citation type="journal article" date="2021" name="Elife">
        <title>Chloroplast acquisition without the gene transfer in kleptoplastic sea slugs, Plakobranchus ocellatus.</title>
        <authorList>
            <person name="Maeda T."/>
            <person name="Takahashi S."/>
            <person name="Yoshida T."/>
            <person name="Shimamura S."/>
            <person name="Takaki Y."/>
            <person name="Nagai Y."/>
            <person name="Toyoda A."/>
            <person name="Suzuki Y."/>
            <person name="Arimoto A."/>
            <person name="Ishii H."/>
            <person name="Satoh N."/>
            <person name="Nishiyama T."/>
            <person name="Hasebe M."/>
            <person name="Maruyama T."/>
            <person name="Minagawa J."/>
            <person name="Obokata J."/>
            <person name="Shigenobu S."/>
        </authorList>
    </citation>
    <scope>NUCLEOTIDE SEQUENCE [LARGE SCALE GENOMIC DNA]</scope>
</reference>
<keyword evidence="3" id="KW-1185">Reference proteome</keyword>
<evidence type="ECO:0000313" key="2">
    <source>
        <dbReference type="EMBL" id="GFS15957.1"/>
    </source>
</evidence>
<protein>
    <submittedName>
        <fullName evidence="2">Uncharacterized protein</fullName>
    </submittedName>
</protein>
<sequence>MRSDQWLSVSLLLALCSNASLLLILTFNVLHNSSDSDEQAQYEPAASALQHPVHESRTLRFCEKLLAQFTSGPSQYIDKNTPGNVNVFSQRVKTERFLKQESSDPNRVQDSQIWQTEIIGTPSAYIQNKDNDLKRKIGLFLQLYKQLSDIDPKHYRPRSRTGQNRVLKKAHGSSETQTTISSEADDISSPFSIKQSNAKSTSANGHSKSEILRSEQDSLNKNRKKRDTALLEQKTGPLLEQKAGPDGDYLSYEFQFSKLKENKTYQFSSPVSDILIPGLVAFEDNMIR</sequence>
<feature type="compositionally biased region" description="Basic and acidic residues" evidence="1">
    <location>
        <begin position="207"/>
        <end position="220"/>
    </location>
</feature>
<organism evidence="2 3">
    <name type="scientific">Elysia marginata</name>
    <dbReference type="NCBI Taxonomy" id="1093978"/>
    <lineage>
        <taxon>Eukaryota</taxon>
        <taxon>Metazoa</taxon>
        <taxon>Spiralia</taxon>
        <taxon>Lophotrochozoa</taxon>
        <taxon>Mollusca</taxon>
        <taxon>Gastropoda</taxon>
        <taxon>Heterobranchia</taxon>
        <taxon>Euthyneura</taxon>
        <taxon>Panpulmonata</taxon>
        <taxon>Sacoglossa</taxon>
        <taxon>Placobranchoidea</taxon>
        <taxon>Plakobranchidae</taxon>
        <taxon>Elysia</taxon>
    </lineage>
</organism>
<proteinExistence type="predicted"/>
<feature type="compositionally biased region" description="Polar residues" evidence="1">
    <location>
        <begin position="189"/>
        <end position="206"/>
    </location>
</feature>
<feature type="region of interest" description="Disordered" evidence="1">
    <location>
        <begin position="152"/>
        <end position="244"/>
    </location>
</feature>